<accession>A0A7W5VCS9</accession>
<dbReference type="RefSeq" id="WP_183653349.1">
    <property type="nucleotide sequence ID" value="NZ_JACIBV010000001.1"/>
</dbReference>
<protein>
    <submittedName>
        <fullName evidence="2">Uncharacterized protein</fullName>
    </submittedName>
</protein>
<organism evidence="2 3">
    <name type="scientific">Nonomuraea dietziae</name>
    <dbReference type="NCBI Taxonomy" id="65515"/>
    <lineage>
        <taxon>Bacteria</taxon>
        <taxon>Bacillati</taxon>
        <taxon>Actinomycetota</taxon>
        <taxon>Actinomycetes</taxon>
        <taxon>Streptosporangiales</taxon>
        <taxon>Streptosporangiaceae</taxon>
        <taxon>Nonomuraea</taxon>
    </lineage>
</organism>
<keyword evidence="3" id="KW-1185">Reference proteome</keyword>
<keyword evidence="1" id="KW-0812">Transmembrane</keyword>
<evidence type="ECO:0000313" key="3">
    <source>
        <dbReference type="Proteomes" id="UP000579945"/>
    </source>
</evidence>
<proteinExistence type="predicted"/>
<name>A0A7W5VCS9_9ACTN</name>
<keyword evidence="1" id="KW-0472">Membrane</keyword>
<evidence type="ECO:0000313" key="2">
    <source>
        <dbReference type="EMBL" id="MBB3729703.1"/>
    </source>
</evidence>
<dbReference type="EMBL" id="JACIBV010000001">
    <property type="protein sequence ID" value="MBB3729703.1"/>
    <property type="molecule type" value="Genomic_DNA"/>
</dbReference>
<evidence type="ECO:0000256" key="1">
    <source>
        <dbReference type="SAM" id="Phobius"/>
    </source>
</evidence>
<gene>
    <name evidence="2" type="ORF">FHR33_005563</name>
</gene>
<reference evidence="2 3" key="1">
    <citation type="submission" date="2020-08" db="EMBL/GenBank/DDBJ databases">
        <title>Sequencing the genomes of 1000 actinobacteria strains.</title>
        <authorList>
            <person name="Klenk H.-P."/>
        </authorList>
    </citation>
    <scope>NUCLEOTIDE SEQUENCE [LARGE SCALE GENOMIC DNA]</scope>
    <source>
        <strain evidence="2 3">DSM 44320</strain>
    </source>
</reference>
<comment type="caution">
    <text evidence="2">The sequence shown here is derived from an EMBL/GenBank/DDBJ whole genome shotgun (WGS) entry which is preliminary data.</text>
</comment>
<dbReference type="AlphaFoldDB" id="A0A7W5VCS9"/>
<feature type="transmembrane region" description="Helical" evidence="1">
    <location>
        <begin position="6"/>
        <end position="24"/>
    </location>
</feature>
<sequence>MEAVLAGLFAIGGTLLGSLVTYLFQQRATQRAEQFTISARLREERMAVYSGFAGTLLEFRSAQYHRALQGFEGKEGAAYDEAKAASYRLRAAAWHSLYRVRLLADDPGITRLAENAMALVADMHDVDRAALTRRGDEVRQAVEEFIAAASEEVTRVKLLPK</sequence>
<dbReference type="Proteomes" id="UP000579945">
    <property type="component" value="Unassembled WGS sequence"/>
</dbReference>
<dbReference type="GeneID" id="95391882"/>
<keyword evidence="1" id="KW-1133">Transmembrane helix</keyword>